<protein>
    <recommendedName>
        <fullName evidence="2">Major capsid protein</fullName>
    </recommendedName>
</protein>
<organism evidence="1">
    <name type="scientific">marine sediment metagenome</name>
    <dbReference type="NCBI Taxonomy" id="412755"/>
    <lineage>
        <taxon>unclassified sequences</taxon>
        <taxon>metagenomes</taxon>
        <taxon>ecological metagenomes</taxon>
    </lineage>
</organism>
<gene>
    <name evidence="1" type="ORF">LCGC14_0773690</name>
</gene>
<reference evidence="1" key="1">
    <citation type="journal article" date="2015" name="Nature">
        <title>Complex archaea that bridge the gap between prokaryotes and eukaryotes.</title>
        <authorList>
            <person name="Spang A."/>
            <person name="Saw J.H."/>
            <person name="Jorgensen S.L."/>
            <person name="Zaremba-Niedzwiedzka K."/>
            <person name="Martijn J."/>
            <person name="Lind A.E."/>
            <person name="van Eijk R."/>
            <person name="Schleper C."/>
            <person name="Guy L."/>
            <person name="Ettema T.J."/>
        </authorList>
    </citation>
    <scope>NUCLEOTIDE SEQUENCE</scope>
</reference>
<name>A0A0F9QHF2_9ZZZZ</name>
<sequence>MAEHTLIDVMSTIEEDKKLAAVKRVVQSSNMISMFETDTIPSGSSTVYVEGDLDNPGYVDYNSVAADTKGTPDDPQTTHLKKMQTRISLDRVLAMRATKTGESYKRRQITKSLRALGLNWNRFIIGRGTAGSGITAAKQPLGLYGQVNRWEKDDTKNVLKINFGNQSIATAGIAVFQNKMSQLFDAVYWPDFCLCKRQIVNNIKNLVETGAVTERFASKVTFEFMGVQGLNAKVPILHYEKVPIIAVDRDSQNNEIFIADEDTGGANTSILAIRSNEDDGVVLLREYQDMFDIVEYTQNGNEVVEITGPNNIEARGPRCVARMNEITPS</sequence>
<dbReference type="EMBL" id="LAZR01001966">
    <property type="protein sequence ID" value="KKN36427.1"/>
    <property type="molecule type" value="Genomic_DNA"/>
</dbReference>
<dbReference type="AlphaFoldDB" id="A0A0F9QHF2"/>
<comment type="caution">
    <text evidence="1">The sequence shown here is derived from an EMBL/GenBank/DDBJ whole genome shotgun (WGS) entry which is preliminary data.</text>
</comment>
<proteinExistence type="predicted"/>
<evidence type="ECO:0000313" key="1">
    <source>
        <dbReference type="EMBL" id="KKN36427.1"/>
    </source>
</evidence>
<evidence type="ECO:0008006" key="2">
    <source>
        <dbReference type="Google" id="ProtNLM"/>
    </source>
</evidence>
<accession>A0A0F9QHF2</accession>